<dbReference type="InterPro" id="IPR002347">
    <property type="entry name" value="SDR_fam"/>
</dbReference>
<keyword evidence="4" id="KW-1185">Reference proteome</keyword>
<evidence type="ECO:0000256" key="1">
    <source>
        <dbReference type="ARBA" id="ARBA00006484"/>
    </source>
</evidence>
<dbReference type="PANTHER" id="PTHR43180:SF45">
    <property type="entry name" value="SECOISOLARICIRESINOL DEHYDROGENASE-LIKE ISOFORM X1"/>
    <property type="match status" value="1"/>
</dbReference>
<reference evidence="3" key="1">
    <citation type="submission" date="2023-05" db="EMBL/GenBank/DDBJ databases">
        <title>Nepenthes gracilis genome sequencing.</title>
        <authorList>
            <person name="Fukushima K."/>
        </authorList>
    </citation>
    <scope>NUCLEOTIDE SEQUENCE</scope>
    <source>
        <strain evidence="3">SING2019-196</strain>
    </source>
</reference>
<name>A0AAD3TC01_NEPGR</name>
<dbReference type="InterPro" id="IPR036291">
    <property type="entry name" value="NAD(P)-bd_dom_sf"/>
</dbReference>
<proteinExistence type="inferred from homology"/>
<dbReference type="EMBL" id="BSYO01000031">
    <property type="protein sequence ID" value="GMH26351.1"/>
    <property type="molecule type" value="Genomic_DNA"/>
</dbReference>
<accession>A0AAD3TC01</accession>
<dbReference type="PRINTS" id="PR00081">
    <property type="entry name" value="GDHRDH"/>
</dbReference>
<dbReference type="Pfam" id="PF13561">
    <property type="entry name" value="adh_short_C2"/>
    <property type="match status" value="1"/>
</dbReference>
<gene>
    <name evidence="3" type="ORF">Nepgr_028194</name>
</gene>
<dbReference type="GO" id="GO:0016491">
    <property type="term" value="F:oxidoreductase activity"/>
    <property type="evidence" value="ECO:0007669"/>
    <property type="project" value="UniProtKB-KW"/>
</dbReference>
<dbReference type="SUPFAM" id="SSF51735">
    <property type="entry name" value="NAD(P)-binding Rossmann-fold domains"/>
    <property type="match status" value="1"/>
</dbReference>
<evidence type="ECO:0000313" key="4">
    <source>
        <dbReference type="Proteomes" id="UP001279734"/>
    </source>
</evidence>
<sequence length="142" mass="14960">MVPVRKGVILFTASNASVTSGLSPHAYAASKVAIVGLTRNLCVDLGKHGIRVNCISPSLVATPLATKALNVDRTTAKKLYESFTILKGAVLEEEDVANTALFLASDESRIISGQNIVIDGGYGTTNQAFPVKLQELTSSNQV</sequence>
<evidence type="ECO:0000313" key="3">
    <source>
        <dbReference type="EMBL" id="GMH26351.1"/>
    </source>
</evidence>
<dbReference type="Gene3D" id="3.40.50.720">
    <property type="entry name" value="NAD(P)-binding Rossmann-like Domain"/>
    <property type="match status" value="1"/>
</dbReference>
<dbReference type="PANTHER" id="PTHR43180">
    <property type="entry name" value="3-OXOACYL-(ACYL-CARRIER-PROTEIN) REDUCTASE (AFU_ORTHOLOGUE AFUA_6G11210)"/>
    <property type="match status" value="1"/>
</dbReference>
<comment type="caution">
    <text evidence="3">The sequence shown here is derived from an EMBL/GenBank/DDBJ whole genome shotgun (WGS) entry which is preliminary data.</text>
</comment>
<organism evidence="3 4">
    <name type="scientific">Nepenthes gracilis</name>
    <name type="common">Slender pitcher plant</name>
    <dbReference type="NCBI Taxonomy" id="150966"/>
    <lineage>
        <taxon>Eukaryota</taxon>
        <taxon>Viridiplantae</taxon>
        <taxon>Streptophyta</taxon>
        <taxon>Embryophyta</taxon>
        <taxon>Tracheophyta</taxon>
        <taxon>Spermatophyta</taxon>
        <taxon>Magnoliopsida</taxon>
        <taxon>eudicotyledons</taxon>
        <taxon>Gunneridae</taxon>
        <taxon>Pentapetalae</taxon>
        <taxon>Caryophyllales</taxon>
        <taxon>Nepenthaceae</taxon>
        <taxon>Nepenthes</taxon>
    </lineage>
</organism>
<dbReference type="AlphaFoldDB" id="A0AAD3TC01"/>
<evidence type="ECO:0000256" key="2">
    <source>
        <dbReference type="ARBA" id="ARBA00023002"/>
    </source>
</evidence>
<protein>
    <submittedName>
        <fullName evidence="3">Uncharacterized protein</fullName>
    </submittedName>
</protein>
<comment type="similarity">
    <text evidence="1">Belongs to the short-chain dehydrogenases/reductases (SDR) family.</text>
</comment>
<keyword evidence="2" id="KW-0560">Oxidoreductase</keyword>
<dbReference type="Proteomes" id="UP001279734">
    <property type="component" value="Unassembled WGS sequence"/>
</dbReference>